<evidence type="ECO:0000256" key="1">
    <source>
        <dbReference type="ARBA" id="ARBA00006484"/>
    </source>
</evidence>
<dbReference type="Pfam" id="PF00106">
    <property type="entry name" value="adh_short"/>
    <property type="match status" value="1"/>
</dbReference>
<evidence type="ECO:0000256" key="2">
    <source>
        <dbReference type="ARBA" id="ARBA00023002"/>
    </source>
</evidence>
<dbReference type="Proteomes" id="UP000192707">
    <property type="component" value="Unassembled WGS sequence"/>
</dbReference>
<evidence type="ECO:0000256" key="3">
    <source>
        <dbReference type="RuleBase" id="RU000363"/>
    </source>
</evidence>
<protein>
    <recommendedName>
        <fullName evidence="6">Short-chain dehydrogenase</fullName>
    </recommendedName>
</protein>
<proteinExistence type="inferred from homology"/>
<evidence type="ECO:0008006" key="6">
    <source>
        <dbReference type="Google" id="ProtNLM"/>
    </source>
</evidence>
<dbReference type="InterPro" id="IPR020904">
    <property type="entry name" value="Sc_DH/Rdtase_CS"/>
</dbReference>
<accession>A0A1W9Z787</accession>
<keyword evidence="5" id="KW-1185">Reference proteome</keyword>
<evidence type="ECO:0000313" key="4">
    <source>
        <dbReference type="EMBL" id="ORA08351.1"/>
    </source>
</evidence>
<comment type="caution">
    <text evidence="4">The sequence shown here is derived from an EMBL/GenBank/DDBJ whole genome shotgun (WGS) entry which is preliminary data.</text>
</comment>
<evidence type="ECO:0000313" key="5">
    <source>
        <dbReference type="Proteomes" id="UP000192707"/>
    </source>
</evidence>
<dbReference type="PRINTS" id="PR00080">
    <property type="entry name" value="SDRFAMILY"/>
</dbReference>
<dbReference type="OrthoDB" id="9808187at2"/>
<dbReference type="Gene3D" id="3.40.50.720">
    <property type="entry name" value="NAD(P)-binding Rossmann-like Domain"/>
    <property type="match status" value="1"/>
</dbReference>
<dbReference type="GO" id="GO:0016491">
    <property type="term" value="F:oxidoreductase activity"/>
    <property type="evidence" value="ECO:0007669"/>
    <property type="project" value="UniProtKB-KW"/>
</dbReference>
<dbReference type="PROSITE" id="PS00061">
    <property type="entry name" value="ADH_SHORT"/>
    <property type="match status" value="1"/>
</dbReference>
<sequence length="311" mass="32136">MTELRFDGRTAIVTGAGGNPSIGRAHALLLAARGANVVVNDIGRTVAPGYTGTASAEAVVDEIRAAGGSAVADTNSVAAEEGAAALIQTAIDAFGGIDILVNNAGISIAASFDEITAHDIRQHIDINLMGTIWTCRAAWPHMKSQGYGRVVNTSSGAFTGAPLLVAYSASKGGIFSFSRALAAEGDAYGIKVNTINPGAFTRMVAAQQNESSPMYQLCKTSLPAELVAPVAAFLAHESCPVTGDTITGVGGLVNRVYIAETDGFTETPLSPETVAARWHEVIADTAENAVSAAANDPREWDVKPYVISECI</sequence>
<keyword evidence="2" id="KW-0560">Oxidoreductase</keyword>
<dbReference type="InterPro" id="IPR051687">
    <property type="entry name" value="Peroxisomal_Beta-Oxidation"/>
</dbReference>
<gene>
    <name evidence="4" type="ORF">BST14_24370</name>
</gene>
<name>A0A1W9Z787_MYCAI</name>
<dbReference type="SUPFAM" id="SSF51735">
    <property type="entry name" value="NAD(P)-binding Rossmann-fold domains"/>
    <property type="match status" value="1"/>
</dbReference>
<dbReference type="InterPro" id="IPR036291">
    <property type="entry name" value="NAD(P)-bd_dom_sf"/>
</dbReference>
<dbReference type="PRINTS" id="PR00081">
    <property type="entry name" value="GDHRDH"/>
</dbReference>
<dbReference type="RefSeq" id="WP_083066882.1">
    <property type="nucleotide sequence ID" value="NZ_MVHG01000098.1"/>
</dbReference>
<dbReference type="PANTHER" id="PTHR45024:SF2">
    <property type="entry name" value="SCP2 DOMAIN-CONTAINING PROTEIN"/>
    <property type="match status" value="1"/>
</dbReference>
<reference evidence="4 5" key="1">
    <citation type="submission" date="2016-12" db="EMBL/GenBank/DDBJ databases">
        <title>The new phylogeny of genus Mycobacterium.</title>
        <authorList>
            <person name="Tortoli E."/>
            <person name="Trovato A."/>
            <person name="Cirillo D.M."/>
        </authorList>
    </citation>
    <scope>NUCLEOTIDE SEQUENCE [LARGE SCALE GENOMIC DNA]</scope>
    <source>
        <strain evidence="4 5">DSM 45069</strain>
    </source>
</reference>
<dbReference type="PANTHER" id="PTHR45024">
    <property type="entry name" value="DEHYDROGENASES, SHORT CHAIN"/>
    <property type="match status" value="1"/>
</dbReference>
<comment type="similarity">
    <text evidence="1 3">Belongs to the short-chain dehydrogenases/reductases (SDR) family.</text>
</comment>
<organism evidence="4 5">
    <name type="scientific">Mycobacterium arosiense ATCC BAA-1401 = DSM 45069</name>
    <dbReference type="NCBI Taxonomy" id="1265311"/>
    <lineage>
        <taxon>Bacteria</taxon>
        <taxon>Bacillati</taxon>
        <taxon>Actinomycetota</taxon>
        <taxon>Actinomycetes</taxon>
        <taxon>Mycobacteriales</taxon>
        <taxon>Mycobacteriaceae</taxon>
        <taxon>Mycobacterium</taxon>
        <taxon>Mycobacterium avium complex (MAC)</taxon>
    </lineage>
</organism>
<dbReference type="AlphaFoldDB" id="A0A1W9Z787"/>
<dbReference type="EMBL" id="MVHG01000098">
    <property type="protein sequence ID" value="ORA08351.1"/>
    <property type="molecule type" value="Genomic_DNA"/>
</dbReference>
<dbReference type="InterPro" id="IPR002347">
    <property type="entry name" value="SDR_fam"/>
</dbReference>